<evidence type="ECO:0000256" key="1">
    <source>
        <dbReference type="SAM" id="MobiDB-lite"/>
    </source>
</evidence>
<feature type="region of interest" description="Disordered" evidence="1">
    <location>
        <begin position="54"/>
        <end position="76"/>
    </location>
</feature>
<sequence length="256" mass="29849">MVVLTRKDANISYQNRKKRQFHENFDCLTPNLNHETADDVLIENSVDGKIKRYKHSNTQINNPDDPSKNKYNFSKNPDFLDQKEIIRPLLLSNNEKSEELKSKDESSYNNRSENENQEMNDLNTKDYYINDDGDVSFIDYIKLHQNSDGIANIATTSTPIKNCYNKTGNKEYLSDTNELQTHIVAKNENYFNYIFQEDLPILPTFNTHGVYMSEKRKLTPYSKDIFEQEYVSMLKYENNPDENHISSSNISVIDGV</sequence>
<keyword evidence="3" id="KW-1185">Reference proteome</keyword>
<protein>
    <submittedName>
        <fullName evidence="2">Uncharacterized protein</fullName>
    </submittedName>
</protein>
<reference evidence="3" key="1">
    <citation type="journal article" date="2016" name="Proc. Natl. Acad. Sci. U.S.A.">
        <title>Comparative genomics of biotechnologically important yeasts.</title>
        <authorList>
            <person name="Riley R."/>
            <person name="Haridas S."/>
            <person name="Wolfe K.H."/>
            <person name="Lopes M.R."/>
            <person name="Hittinger C.T."/>
            <person name="Goeker M."/>
            <person name="Salamov A.A."/>
            <person name="Wisecaver J.H."/>
            <person name="Long T.M."/>
            <person name="Calvey C.H."/>
            <person name="Aerts A.L."/>
            <person name="Barry K.W."/>
            <person name="Choi C."/>
            <person name="Clum A."/>
            <person name="Coughlan A.Y."/>
            <person name="Deshpande S."/>
            <person name="Douglass A.P."/>
            <person name="Hanson S.J."/>
            <person name="Klenk H.-P."/>
            <person name="LaButti K.M."/>
            <person name="Lapidus A."/>
            <person name="Lindquist E.A."/>
            <person name="Lipzen A.M."/>
            <person name="Meier-Kolthoff J.P."/>
            <person name="Ohm R.A."/>
            <person name="Otillar R.P."/>
            <person name="Pangilinan J.L."/>
            <person name="Peng Y."/>
            <person name="Rokas A."/>
            <person name="Rosa C.A."/>
            <person name="Scheuner C."/>
            <person name="Sibirny A.A."/>
            <person name="Slot J.C."/>
            <person name="Stielow J.B."/>
            <person name="Sun H."/>
            <person name="Kurtzman C.P."/>
            <person name="Blackwell M."/>
            <person name="Grigoriev I.V."/>
            <person name="Jeffries T.W."/>
        </authorList>
    </citation>
    <scope>NUCLEOTIDE SEQUENCE [LARGE SCALE GENOMIC DNA]</scope>
    <source>
        <strain evidence="3">NRRL Y-1626</strain>
    </source>
</reference>
<evidence type="ECO:0000313" key="3">
    <source>
        <dbReference type="Proteomes" id="UP000092321"/>
    </source>
</evidence>
<gene>
    <name evidence="2" type="ORF">HANVADRAFT_52642</name>
</gene>
<dbReference type="Proteomes" id="UP000092321">
    <property type="component" value="Unassembled WGS sequence"/>
</dbReference>
<feature type="compositionally biased region" description="Polar residues" evidence="1">
    <location>
        <begin position="56"/>
        <end position="75"/>
    </location>
</feature>
<dbReference type="AlphaFoldDB" id="A0A1B7TEG5"/>
<organism evidence="2 3">
    <name type="scientific">Hanseniaspora valbyensis NRRL Y-1626</name>
    <dbReference type="NCBI Taxonomy" id="766949"/>
    <lineage>
        <taxon>Eukaryota</taxon>
        <taxon>Fungi</taxon>
        <taxon>Dikarya</taxon>
        <taxon>Ascomycota</taxon>
        <taxon>Saccharomycotina</taxon>
        <taxon>Saccharomycetes</taxon>
        <taxon>Saccharomycodales</taxon>
        <taxon>Saccharomycodaceae</taxon>
        <taxon>Hanseniaspora</taxon>
    </lineage>
</organism>
<evidence type="ECO:0000313" key="2">
    <source>
        <dbReference type="EMBL" id="OBA27111.1"/>
    </source>
</evidence>
<accession>A0A1B7TEG5</accession>
<comment type="caution">
    <text evidence="2">The sequence shown here is derived from an EMBL/GenBank/DDBJ whole genome shotgun (WGS) entry which is preliminary data.</text>
</comment>
<dbReference type="EMBL" id="LXPE01000011">
    <property type="protein sequence ID" value="OBA27111.1"/>
    <property type="molecule type" value="Genomic_DNA"/>
</dbReference>
<feature type="compositionally biased region" description="Basic and acidic residues" evidence="1">
    <location>
        <begin position="96"/>
        <end position="106"/>
    </location>
</feature>
<name>A0A1B7TEG5_9ASCO</name>
<feature type="region of interest" description="Disordered" evidence="1">
    <location>
        <begin position="96"/>
        <end position="123"/>
    </location>
</feature>
<proteinExistence type="predicted"/>